<dbReference type="InterPro" id="IPR014724">
    <property type="entry name" value="RNA_pol_RPB2_OB-fold"/>
</dbReference>
<dbReference type="GO" id="GO:0003677">
    <property type="term" value="F:DNA binding"/>
    <property type="evidence" value="ECO:0007669"/>
    <property type="project" value="InterPro"/>
</dbReference>
<organism evidence="10 11">
    <name type="scientific">Salix purpurea</name>
    <name type="common">Purple osier willow</name>
    <dbReference type="NCBI Taxonomy" id="77065"/>
    <lineage>
        <taxon>Eukaryota</taxon>
        <taxon>Viridiplantae</taxon>
        <taxon>Streptophyta</taxon>
        <taxon>Embryophyta</taxon>
        <taxon>Tracheophyta</taxon>
        <taxon>Spermatophyta</taxon>
        <taxon>Magnoliopsida</taxon>
        <taxon>eudicotyledons</taxon>
        <taxon>Gunneridae</taxon>
        <taxon>Pentapetalae</taxon>
        <taxon>rosids</taxon>
        <taxon>fabids</taxon>
        <taxon>Malpighiales</taxon>
        <taxon>Salicaceae</taxon>
        <taxon>Saliceae</taxon>
        <taxon>Salix</taxon>
    </lineage>
</organism>
<dbReference type="GO" id="GO:0032549">
    <property type="term" value="F:ribonucleoside binding"/>
    <property type="evidence" value="ECO:0007669"/>
    <property type="project" value="InterPro"/>
</dbReference>
<dbReference type="Pfam" id="PF04567">
    <property type="entry name" value="RNA_pol_Rpb2_5"/>
    <property type="match status" value="1"/>
</dbReference>
<dbReference type="InterPro" id="IPR037033">
    <property type="entry name" value="DNA-dir_RNAP_su2_hyb_sf"/>
</dbReference>
<keyword evidence="6" id="KW-0804">Transcription</keyword>
<keyword evidence="3 10" id="KW-0240">DNA-directed RNA polymerase</keyword>
<evidence type="ECO:0000259" key="8">
    <source>
        <dbReference type="Pfam" id="PF00562"/>
    </source>
</evidence>
<dbReference type="Gene3D" id="2.40.270.10">
    <property type="entry name" value="DNA-directed RNA polymerase, subunit 2, domain 6"/>
    <property type="match status" value="1"/>
</dbReference>
<dbReference type="EC" id="2.7.7.6" evidence="2"/>
<comment type="caution">
    <text evidence="10">The sequence shown here is derived from an EMBL/GenBank/DDBJ whole genome shotgun (WGS) entry which is preliminary data.</text>
</comment>
<dbReference type="AlphaFoldDB" id="A0A9Q0Q183"/>
<name>A0A9Q0Q183_SALPP</name>
<keyword evidence="5" id="KW-0548">Nucleotidyltransferase</keyword>
<dbReference type="EMBL" id="JAPFFK010000017">
    <property type="protein sequence ID" value="KAJ6698187.1"/>
    <property type="molecule type" value="Genomic_DNA"/>
</dbReference>
<protein>
    <recommendedName>
        <fullName evidence="2">DNA-directed RNA polymerase</fullName>
        <ecNumber evidence="2">2.7.7.6</ecNumber>
    </recommendedName>
</protein>
<evidence type="ECO:0000313" key="10">
    <source>
        <dbReference type="EMBL" id="KAJ6698187.1"/>
    </source>
</evidence>
<feature type="domain" description="RNA polymerase Rpb2" evidence="9">
    <location>
        <begin position="39"/>
        <end position="86"/>
    </location>
</feature>
<dbReference type="SUPFAM" id="SSF64484">
    <property type="entry name" value="beta and beta-prime subunits of DNA dependent RNA-polymerase"/>
    <property type="match status" value="1"/>
</dbReference>
<evidence type="ECO:0000256" key="2">
    <source>
        <dbReference type="ARBA" id="ARBA00012418"/>
    </source>
</evidence>
<dbReference type="InterPro" id="IPR015712">
    <property type="entry name" value="DNA-dir_RNA_pol_su2"/>
</dbReference>
<proteinExistence type="inferred from homology"/>
<dbReference type="GO" id="GO:0000428">
    <property type="term" value="C:DNA-directed RNA polymerase complex"/>
    <property type="evidence" value="ECO:0007669"/>
    <property type="project" value="UniProtKB-KW"/>
</dbReference>
<dbReference type="InterPro" id="IPR007120">
    <property type="entry name" value="DNA-dir_RNAP_su2_dom"/>
</dbReference>
<accession>A0A9Q0Q183</accession>
<keyword evidence="7" id="KW-0812">Transmembrane</keyword>
<evidence type="ECO:0000256" key="3">
    <source>
        <dbReference type="ARBA" id="ARBA00022478"/>
    </source>
</evidence>
<dbReference type="GO" id="GO:0006351">
    <property type="term" value="P:DNA-templated transcription"/>
    <property type="evidence" value="ECO:0007669"/>
    <property type="project" value="InterPro"/>
</dbReference>
<dbReference type="Proteomes" id="UP001151532">
    <property type="component" value="Chromosome 6"/>
</dbReference>
<evidence type="ECO:0000259" key="9">
    <source>
        <dbReference type="Pfam" id="PF04567"/>
    </source>
</evidence>
<feature type="domain" description="DNA-directed RNA polymerase subunit 2 hybrid-binding" evidence="8">
    <location>
        <begin position="95"/>
        <end position="152"/>
    </location>
</feature>
<keyword evidence="4" id="KW-0808">Transferase</keyword>
<keyword evidence="11" id="KW-1185">Reference proteome</keyword>
<evidence type="ECO:0000256" key="6">
    <source>
        <dbReference type="ARBA" id="ARBA00023163"/>
    </source>
</evidence>
<evidence type="ECO:0000313" key="11">
    <source>
        <dbReference type="Proteomes" id="UP001151532"/>
    </source>
</evidence>
<keyword evidence="7" id="KW-0472">Membrane</keyword>
<dbReference type="InterPro" id="IPR007647">
    <property type="entry name" value="RNA_pol_Rpb2_5"/>
</dbReference>
<evidence type="ECO:0000256" key="7">
    <source>
        <dbReference type="SAM" id="Phobius"/>
    </source>
</evidence>
<comment type="similarity">
    <text evidence="1">Belongs to the RNA polymerase beta chain family.</text>
</comment>
<sequence length="172" mass="20057">MNNREKCTYFLMLEGSYALLWLLRTWMKLKHLRGGNYIFASLLDKGIIEFIGTEEEEDCCTAWGIRFLLEDITGKQSMKYTHCELDMTFLLVLPKLELFNGQNAIVAVNVHLGYNQEDSLVMKRASLGRDMFRSEHIRSYKAEVDNKELTNKRRKSEDSITFGENIKQNWSG</sequence>
<reference evidence="10" key="2">
    <citation type="journal article" date="2023" name="Int. J. Mol. Sci.">
        <title>De Novo Assembly and Annotation of 11 Diverse Shrub Willow (Salix) Genomes Reveals Novel Gene Organization in Sex-Linked Regions.</title>
        <authorList>
            <person name="Hyden B."/>
            <person name="Feng K."/>
            <person name="Yates T.B."/>
            <person name="Jawdy S."/>
            <person name="Cereghino C."/>
            <person name="Smart L.B."/>
            <person name="Muchero W."/>
        </authorList>
    </citation>
    <scope>NUCLEOTIDE SEQUENCE</scope>
    <source>
        <tissue evidence="10">Shoot tip</tissue>
    </source>
</reference>
<evidence type="ECO:0000256" key="4">
    <source>
        <dbReference type="ARBA" id="ARBA00022679"/>
    </source>
</evidence>
<evidence type="ECO:0000256" key="5">
    <source>
        <dbReference type="ARBA" id="ARBA00022695"/>
    </source>
</evidence>
<evidence type="ECO:0000256" key="1">
    <source>
        <dbReference type="ARBA" id="ARBA00006835"/>
    </source>
</evidence>
<dbReference type="Gene3D" id="2.40.50.150">
    <property type="match status" value="1"/>
</dbReference>
<gene>
    <name evidence="10" type="ORF">OIU79_011668</name>
</gene>
<keyword evidence="7" id="KW-1133">Transmembrane helix</keyword>
<dbReference type="GO" id="GO:0003899">
    <property type="term" value="F:DNA-directed RNA polymerase activity"/>
    <property type="evidence" value="ECO:0007669"/>
    <property type="project" value="UniProtKB-EC"/>
</dbReference>
<reference evidence="10" key="1">
    <citation type="submission" date="2022-11" db="EMBL/GenBank/DDBJ databases">
        <authorList>
            <person name="Hyden B.L."/>
            <person name="Feng K."/>
            <person name="Yates T."/>
            <person name="Jawdy S."/>
            <person name="Smart L.B."/>
            <person name="Muchero W."/>
        </authorList>
    </citation>
    <scope>NUCLEOTIDE SEQUENCE</scope>
    <source>
        <tissue evidence="10">Shoot tip</tissue>
    </source>
</reference>
<dbReference type="Pfam" id="PF00562">
    <property type="entry name" value="RNA_pol_Rpb2_6"/>
    <property type="match status" value="1"/>
</dbReference>
<feature type="transmembrane region" description="Helical" evidence="7">
    <location>
        <begin position="6"/>
        <end position="23"/>
    </location>
</feature>
<dbReference type="PANTHER" id="PTHR20856">
    <property type="entry name" value="DNA-DIRECTED RNA POLYMERASE I SUBUNIT 2"/>
    <property type="match status" value="1"/>
</dbReference>